<dbReference type="InterPro" id="IPR001424">
    <property type="entry name" value="SOD_Cu_Zn_dom"/>
</dbReference>
<gene>
    <name evidence="3" type="primary">LOC117346857</name>
</gene>
<evidence type="ECO:0000313" key="2">
    <source>
        <dbReference type="Proteomes" id="UP000515159"/>
    </source>
</evidence>
<dbReference type="OrthoDB" id="159229at2759"/>
<keyword evidence="2" id="KW-1185">Reference proteome</keyword>
<proteinExistence type="predicted"/>
<reference evidence="3" key="1">
    <citation type="submission" date="2025-08" db="UniProtKB">
        <authorList>
            <consortium name="RefSeq"/>
        </authorList>
    </citation>
    <scope>IDENTIFICATION</scope>
</reference>
<sequence length="946" mass="104650">MAGIKGNLRFDSVLQTLMINLTGLCEQTVFSVHPYPVVYGHVTYPCHEENIGDQLFQFAVNDTSQPVSIQNLYQKHNNNLADFSILVESCGLKACATVRTKANSPQTWHAKFYTSLAGEVHFRQHNSEGPLIVLTDLIALDGEHSLGLSATLRLSSSCDPQIKIQDEQSPIVHIPIKVGTPQKKVKSRMELPMTAIKSFVLLNSKDQWLCAEIRELLPLNATTLINMKGTKGSFHFRQNSPFHPTELEVKLKNLSNDISYFHVHQYPVPQRKSAEDNLCSESNTGGHWNPFGINISVPTYPKALAGTHDQYELGDLSGRYGSLQGQKDFESTYIDWNLPLFGRNSIIGRSIVIHKSDNSRILCGNIEHEGEITTAVAVFRQTVVGRIIFRQMKNNPYADLSIFIELSYSNSSKPTTTNHNWHVHEFPISTEMDSSKEACNSTHGHFNPYRASNSNYSLECHPLNPFRCEVGDFSGKHMPIQLPNHTRLGQAKSFFTDTTSALSGFASIVGRSVVIHGANGALDRLSCANVTILHPVIGKTERWFGGGQATGGFQVSQNLDLDSTLIKVNFSDLNDLNGGYHVHILPIKQISLEACADNHIKGHFNPFHVDITSSPAPANGTVDQYEVGDISGKFGMLTGKNFLLEDYIDPGLPLSGPYSILGRSLVIHYINGSRMQCSNIQPQNTEDGEWLRAEAVFTGRLKGKVLLAQQIFPDGSASDVTIEVDLQAADTNFSNVSELQWYIQENSRQCVGDGEPYNPYNIFRHAGYGSSCSPVYPLHCAVGDMLRKHGSVTLGQRQLFTDSNLPLAGDFTVTGRVLLLKSGSEVLGCTRILPDGPVIDLMFPKLSTSSRYEFRNAISEALQIPLWRVTLLSKDPADSSPASCRERKFFVIGYNDKEKLESIKGKLGKFSSSALCSDPIVHGKALTVTPSKLFSLWILPVLFMWS</sequence>
<dbReference type="SUPFAM" id="SSF49329">
    <property type="entry name" value="Cu,Zn superoxide dismutase-like"/>
    <property type="match status" value="4"/>
</dbReference>
<protein>
    <submittedName>
        <fullName evidence="3">Uncharacterized protein LOC117346857</fullName>
    </submittedName>
</protein>
<organism evidence="2 3">
    <name type="scientific">Geotrypetes seraphini</name>
    <name type="common">Gaboon caecilian</name>
    <name type="synonym">Caecilia seraphini</name>
    <dbReference type="NCBI Taxonomy" id="260995"/>
    <lineage>
        <taxon>Eukaryota</taxon>
        <taxon>Metazoa</taxon>
        <taxon>Chordata</taxon>
        <taxon>Craniata</taxon>
        <taxon>Vertebrata</taxon>
        <taxon>Euteleostomi</taxon>
        <taxon>Amphibia</taxon>
        <taxon>Gymnophiona</taxon>
        <taxon>Geotrypetes</taxon>
    </lineage>
</organism>
<dbReference type="InterPro" id="IPR053257">
    <property type="entry name" value="Cu-only_SOD"/>
</dbReference>
<feature type="domain" description="Superoxide dismutase copper/zinc binding" evidence="1">
    <location>
        <begin position="384"/>
        <end position="519"/>
    </location>
</feature>
<evidence type="ECO:0000259" key="1">
    <source>
        <dbReference type="Pfam" id="PF00080"/>
    </source>
</evidence>
<dbReference type="GO" id="GO:0046872">
    <property type="term" value="F:metal ion binding"/>
    <property type="evidence" value="ECO:0007669"/>
    <property type="project" value="InterPro"/>
</dbReference>
<name>A0A6P8PBM3_GEOSA</name>
<dbReference type="Gene3D" id="2.60.40.200">
    <property type="entry name" value="Superoxide dismutase, copper/zinc binding domain"/>
    <property type="match status" value="4"/>
</dbReference>
<dbReference type="RefSeq" id="XP_033772916.1">
    <property type="nucleotide sequence ID" value="XM_033917025.1"/>
</dbReference>
<dbReference type="GO" id="GO:0006801">
    <property type="term" value="P:superoxide metabolic process"/>
    <property type="evidence" value="ECO:0007669"/>
    <property type="project" value="InterPro"/>
</dbReference>
<dbReference type="Proteomes" id="UP000515159">
    <property type="component" value="Chromosome 12"/>
</dbReference>
<dbReference type="KEGG" id="gsh:117346857"/>
<dbReference type="AlphaFoldDB" id="A0A6P8PBM3"/>
<dbReference type="GeneID" id="117346857"/>
<dbReference type="PANTHER" id="PTHR20910">
    <property type="entry name" value="AGAP001623-PA"/>
    <property type="match status" value="1"/>
</dbReference>
<dbReference type="Pfam" id="PF00080">
    <property type="entry name" value="Sod_Cu"/>
    <property type="match status" value="2"/>
</dbReference>
<dbReference type="PANTHER" id="PTHR20910:SF1">
    <property type="entry name" value="SUPEROXIDE DISMUTASE COPPER_ZINC BINDING DOMAIN-CONTAINING PROTEIN"/>
    <property type="match status" value="1"/>
</dbReference>
<evidence type="ECO:0000313" key="3">
    <source>
        <dbReference type="RefSeq" id="XP_033772916.1"/>
    </source>
</evidence>
<feature type="domain" description="Superoxide dismutase copper/zinc binding" evidence="1">
    <location>
        <begin position="231"/>
        <end position="358"/>
    </location>
</feature>
<dbReference type="InterPro" id="IPR036423">
    <property type="entry name" value="SOD-like_Cu/Zn_dom_sf"/>
</dbReference>
<dbReference type="InParanoid" id="A0A6P8PBM3"/>
<accession>A0A6P8PBM3</accession>